<comment type="caution">
    <text evidence="1">The sequence shown here is derived from an EMBL/GenBank/DDBJ whole genome shotgun (WGS) entry which is preliminary data.</text>
</comment>
<reference evidence="1" key="1">
    <citation type="submission" date="2021-03" db="EMBL/GenBank/DDBJ databases">
        <title>Evolutionary priming and transition to the ectomycorrhizal habit in an iconic lineage of mushroom-forming fungi: is preadaptation a requirement?</title>
        <authorList>
            <consortium name="DOE Joint Genome Institute"/>
            <person name="Looney B.P."/>
            <person name="Miyauchi S."/>
            <person name="Morin E."/>
            <person name="Drula E."/>
            <person name="Courty P.E."/>
            <person name="Chicoki N."/>
            <person name="Fauchery L."/>
            <person name="Kohler A."/>
            <person name="Kuo A."/>
            <person name="LaButti K."/>
            <person name="Pangilinan J."/>
            <person name="Lipzen A."/>
            <person name="Riley R."/>
            <person name="Andreopoulos W."/>
            <person name="He G."/>
            <person name="Johnson J."/>
            <person name="Barry K.W."/>
            <person name="Grigoriev I.V."/>
            <person name="Nagy L."/>
            <person name="Hibbett D."/>
            <person name="Henrissat B."/>
            <person name="Matheny P.B."/>
            <person name="Labbe J."/>
            <person name="Martin A.F."/>
        </authorList>
    </citation>
    <scope>NUCLEOTIDE SEQUENCE</scope>
    <source>
        <strain evidence="1">BPL698</strain>
    </source>
</reference>
<organism evidence="1 2">
    <name type="scientific">Russula earlei</name>
    <dbReference type="NCBI Taxonomy" id="71964"/>
    <lineage>
        <taxon>Eukaryota</taxon>
        <taxon>Fungi</taxon>
        <taxon>Dikarya</taxon>
        <taxon>Basidiomycota</taxon>
        <taxon>Agaricomycotina</taxon>
        <taxon>Agaricomycetes</taxon>
        <taxon>Russulales</taxon>
        <taxon>Russulaceae</taxon>
        <taxon>Russula</taxon>
    </lineage>
</organism>
<evidence type="ECO:0000313" key="1">
    <source>
        <dbReference type="EMBL" id="KAI9509704.1"/>
    </source>
</evidence>
<sequence length="161" mass="18647">MDHKVRTSRCTEQEVRTQLCPNCGVTETMNHIITQKAYHPDLYGHSNEKCGHRPNLWPEITLRTIMGCEHYPRSPQITETPENASENDPPHPKGARRLLQILIPEAAYLIWVLRCERCTNGRTHTTRKIKSRWFLKREMDLPPDWLPSREVLVGKEAALGT</sequence>
<evidence type="ECO:0000313" key="2">
    <source>
        <dbReference type="Proteomes" id="UP001207468"/>
    </source>
</evidence>
<gene>
    <name evidence="1" type="ORF">F5148DRAFT_706732</name>
</gene>
<name>A0ACC0UDA2_9AGAM</name>
<protein>
    <submittedName>
        <fullName evidence="1">Uncharacterized protein</fullName>
    </submittedName>
</protein>
<accession>A0ACC0UDA2</accession>
<dbReference type="EMBL" id="JAGFNK010000057">
    <property type="protein sequence ID" value="KAI9509704.1"/>
    <property type="molecule type" value="Genomic_DNA"/>
</dbReference>
<keyword evidence="2" id="KW-1185">Reference proteome</keyword>
<proteinExistence type="predicted"/>
<dbReference type="Proteomes" id="UP001207468">
    <property type="component" value="Unassembled WGS sequence"/>
</dbReference>